<proteinExistence type="predicted"/>
<evidence type="ECO:0000313" key="3">
    <source>
        <dbReference type="Proteomes" id="UP001302367"/>
    </source>
</evidence>
<organism evidence="2 3">
    <name type="scientific">Cercospora beticola</name>
    <name type="common">Sugarbeet leaf spot fungus</name>
    <dbReference type="NCBI Taxonomy" id="122368"/>
    <lineage>
        <taxon>Eukaryota</taxon>
        <taxon>Fungi</taxon>
        <taxon>Dikarya</taxon>
        <taxon>Ascomycota</taxon>
        <taxon>Pezizomycotina</taxon>
        <taxon>Dothideomycetes</taxon>
        <taxon>Dothideomycetidae</taxon>
        <taxon>Mycosphaerellales</taxon>
        <taxon>Mycosphaerellaceae</taxon>
        <taxon>Cercospora</taxon>
    </lineage>
</organism>
<feature type="coiled-coil region" evidence="1">
    <location>
        <begin position="86"/>
        <end position="120"/>
    </location>
</feature>
<sequence>MSAIIDRAFCDAYNEAAKLWDDDKLEECITKAKEILAEGACPRLLRIKTLTLLGNTLGDLAEASECHLEAHTLWRIVRRWNPAGEDEKMDTAMAELKQELDDLKEALEEEERKKWDECEDCNAVREARARGGRS</sequence>
<accession>A0ABZ0NPZ7</accession>
<evidence type="ECO:0000313" key="2">
    <source>
        <dbReference type="EMBL" id="WPB01610.1"/>
    </source>
</evidence>
<keyword evidence="3" id="KW-1185">Reference proteome</keyword>
<protein>
    <submittedName>
        <fullName evidence="2">Uncharacterized protein</fullName>
    </submittedName>
</protein>
<keyword evidence="1" id="KW-0175">Coiled coil</keyword>
<evidence type="ECO:0000256" key="1">
    <source>
        <dbReference type="SAM" id="Coils"/>
    </source>
</evidence>
<gene>
    <name evidence="2" type="ORF">RHO25_006239</name>
</gene>
<dbReference type="Proteomes" id="UP001302367">
    <property type="component" value="Chromosome 4"/>
</dbReference>
<dbReference type="RefSeq" id="XP_065458832.1">
    <property type="nucleotide sequence ID" value="XM_065602760.1"/>
</dbReference>
<dbReference type="EMBL" id="CP134187">
    <property type="protein sequence ID" value="WPB01610.1"/>
    <property type="molecule type" value="Genomic_DNA"/>
</dbReference>
<name>A0ABZ0NPZ7_CERBT</name>
<reference evidence="2 3" key="1">
    <citation type="submission" date="2023-09" db="EMBL/GenBank/DDBJ databases">
        <title>Complete-Gapless Cercospora beticola genome.</title>
        <authorList>
            <person name="Wyatt N.A."/>
            <person name="Spanner R.E."/>
            <person name="Bolton M.D."/>
        </authorList>
    </citation>
    <scope>NUCLEOTIDE SEQUENCE [LARGE SCALE GENOMIC DNA]</scope>
    <source>
        <strain evidence="2">Cb09-40</strain>
    </source>
</reference>
<dbReference type="GeneID" id="90644232"/>